<keyword evidence="6" id="KW-1133">Transmembrane helix</keyword>
<dbReference type="HOGENOM" id="CLU_023843_1_0_5"/>
<evidence type="ECO:0000256" key="4">
    <source>
        <dbReference type="ARBA" id="ARBA00022519"/>
    </source>
</evidence>
<keyword evidence="16" id="KW-1185">Reference proteome</keyword>
<dbReference type="GO" id="GO:0003755">
    <property type="term" value="F:peptidyl-prolyl cis-trans isomerase activity"/>
    <property type="evidence" value="ECO:0007669"/>
    <property type="project" value="InterPro"/>
</dbReference>
<evidence type="ECO:0000256" key="7">
    <source>
        <dbReference type="ARBA" id="ARBA00023136"/>
    </source>
</evidence>
<evidence type="ECO:0000256" key="10">
    <source>
        <dbReference type="ARBA" id="ARBA00031484"/>
    </source>
</evidence>
<protein>
    <recommendedName>
        <fullName evidence="2">Parvulin-like PPIase</fullName>
    </recommendedName>
    <alternativeName>
        <fullName evidence="9">Peptidyl-prolyl cis-trans isomerase plp</fullName>
    </alternativeName>
    <alternativeName>
        <fullName evidence="12">Periplasmic chaperone PpiD</fullName>
    </alternativeName>
    <alternativeName>
        <fullName evidence="13">Periplasmic folding chaperone</fullName>
    </alternativeName>
    <alternativeName>
        <fullName evidence="10">Rotamase plp</fullName>
    </alternativeName>
</protein>
<dbReference type="Gene3D" id="1.10.4030.10">
    <property type="entry name" value="Porin chaperone SurA, peptide-binding domain"/>
    <property type="match status" value="1"/>
</dbReference>
<dbReference type="EMBL" id="CP006745">
    <property type="protein sequence ID" value="AHC73709.1"/>
    <property type="molecule type" value="Genomic_DNA"/>
</dbReference>
<dbReference type="OrthoDB" id="9768393at2"/>
<comment type="subcellular location">
    <subcellularLocation>
        <location evidence="1">Cell inner membrane</location>
        <topology evidence="1">Single-pass type II membrane protein</topology>
        <orientation evidence="1">Periplasmic side</orientation>
    </subcellularLocation>
</comment>
<keyword evidence="7" id="KW-0472">Membrane</keyword>
<keyword evidence="5" id="KW-0812">Transmembrane</keyword>
<evidence type="ECO:0000256" key="1">
    <source>
        <dbReference type="ARBA" id="ARBA00004382"/>
    </source>
</evidence>
<gene>
    <name evidence="15" type="ORF">P856_492</name>
</gene>
<reference evidence="15 16" key="1">
    <citation type="journal article" date="2013" name="PLoS ONE">
        <title>Bacterial endosymbiosis in a chordate host: long-term co-evolution and conservation of secondary metabolism.</title>
        <authorList>
            <person name="Kwan J.C."/>
            <person name="Schmidt E.W."/>
        </authorList>
    </citation>
    <scope>NUCLEOTIDE SEQUENCE [LARGE SCALE GENOMIC DNA]</scope>
    <source>
        <strain evidence="16">faulkneri L5</strain>
    </source>
</reference>
<dbReference type="InterPro" id="IPR052029">
    <property type="entry name" value="PpiD_chaperone"/>
</dbReference>
<evidence type="ECO:0000256" key="13">
    <source>
        <dbReference type="ARBA" id="ARBA00042775"/>
    </source>
</evidence>
<dbReference type="AlphaFoldDB" id="V9TS43"/>
<keyword evidence="3" id="KW-1003">Cell membrane</keyword>
<accession>V9TS43</accession>
<keyword evidence="4" id="KW-0997">Cell inner membrane</keyword>
<evidence type="ECO:0000313" key="16">
    <source>
        <dbReference type="Proteomes" id="UP000018700"/>
    </source>
</evidence>
<evidence type="ECO:0000256" key="12">
    <source>
        <dbReference type="ARBA" id="ARBA00040743"/>
    </source>
</evidence>
<dbReference type="SUPFAM" id="SSF54534">
    <property type="entry name" value="FKBP-like"/>
    <property type="match status" value="1"/>
</dbReference>
<evidence type="ECO:0000313" key="15">
    <source>
        <dbReference type="EMBL" id="AHC73709.1"/>
    </source>
</evidence>
<evidence type="ECO:0000256" key="6">
    <source>
        <dbReference type="ARBA" id="ARBA00022989"/>
    </source>
</evidence>
<comment type="similarity">
    <text evidence="11">Belongs to the PpiD chaperone family.</text>
</comment>
<dbReference type="InterPro" id="IPR027304">
    <property type="entry name" value="Trigger_fact/SurA_dom_sf"/>
</dbReference>
<dbReference type="Pfam" id="PF13145">
    <property type="entry name" value="Rotamase_2"/>
    <property type="match status" value="1"/>
</dbReference>
<name>V9TS43_9PROT</name>
<dbReference type="eggNOG" id="COG0760">
    <property type="taxonomic scope" value="Bacteria"/>
</dbReference>
<dbReference type="Gene3D" id="3.10.50.40">
    <property type="match status" value="1"/>
</dbReference>
<dbReference type="InterPro" id="IPR000297">
    <property type="entry name" value="PPIase_PpiC"/>
</dbReference>
<evidence type="ECO:0000256" key="8">
    <source>
        <dbReference type="ARBA" id="ARBA00023186"/>
    </source>
</evidence>
<dbReference type="Proteomes" id="UP000018700">
    <property type="component" value="Chromosome"/>
</dbReference>
<dbReference type="InterPro" id="IPR046357">
    <property type="entry name" value="PPIase_dom_sf"/>
</dbReference>
<sequence length="622" mass="69908">MVRSFFIKILFIVLIVSFLVWSTGDAIFSSFNNRREAISVNGEVLVTAIDAKKEFERLYQQFRYPITVKHAIQIGLLEETMRKLSEQSLILTAANSLGLSVSNTEVVRMIHKQFCDSMGRFDREAYRSFLSSNGWEEVDFIRRINHDILRDQLITSIINSNSSIVPEVFVKALHEYRNERRIAAAVRIDAASLPYPKLPDYSLISAYYEKHKNEYETPEYRKVSWIALSVDNLAKNIKISNDELIDIFEERKDLFTTKDSRTIDQAIFQTKEDARIAYNRIQAGESFSAVVEEMTGKKAGNINVIKVTRNEVLDDVAAEAVFNISKPGTVSKPVKSELGWTLFNILDVEVGVSANFEEMRDDLKHDLLLERAYEQLFKYSSAMEDALAGGLSIEEISQLMKIPLHQISFLSRAGLPSGNMQDNDLPGDPFLDVALKTENGAYSGVTKTNNGDAFFVLQVNGVTPSQIPELKDVRERIVLDWMAEQRLETSKKIADTIVSEVNNGTSLLHSTAKHGLQVERLPAINRNGDSLPSVWPNAIVDALFEQKVGEAKAVSSKEGTAIISLIKVIKDRSDVAFVNKHIQHEFISASAQDLFELLLAELKSNNNVVVNSSNVYQLLSIN</sequence>
<keyword evidence="8" id="KW-0143">Chaperone</keyword>
<dbReference type="RefSeq" id="WP_025300589.1">
    <property type="nucleotide sequence ID" value="NZ_CP006745.1"/>
</dbReference>
<dbReference type="PANTHER" id="PTHR47529:SF1">
    <property type="entry name" value="PERIPLASMIC CHAPERONE PPID"/>
    <property type="match status" value="1"/>
</dbReference>
<proteinExistence type="inferred from homology"/>
<evidence type="ECO:0000256" key="9">
    <source>
        <dbReference type="ARBA" id="ARBA00030642"/>
    </source>
</evidence>
<evidence type="ECO:0000256" key="2">
    <source>
        <dbReference type="ARBA" id="ARBA00018370"/>
    </source>
</evidence>
<feature type="domain" description="PpiC" evidence="14">
    <location>
        <begin position="239"/>
        <end position="361"/>
    </location>
</feature>
<dbReference type="STRING" id="1401328.P856_492"/>
<evidence type="ECO:0000259" key="14">
    <source>
        <dbReference type="Pfam" id="PF13145"/>
    </source>
</evidence>
<evidence type="ECO:0000256" key="3">
    <source>
        <dbReference type="ARBA" id="ARBA00022475"/>
    </source>
</evidence>
<dbReference type="PANTHER" id="PTHR47529">
    <property type="entry name" value="PEPTIDYL-PROLYL CIS-TRANS ISOMERASE D"/>
    <property type="match status" value="1"/>
</dbReference>
<organism evidence="15 16">
    <name type="scientific">Candidatus Endolissoclinum faulkneri L5</name>
    <dbReference type="NCBI Taxonomy" id="1401328"/>
    <lineage>
        <taxon>Bacteria</taxon>
        <taxon>Pseudomonadati</taxon>
        <taxon>Pseudomonadota</taxon>
        <taxon>Alphaproteobacteria</taxon>
        <taxon>Rhodospirillales</taxon>
        <taxon>Rhodospirillaceae</taxon>
        <taxon>Candidatus Endolissoclinum</taxon>
    </lineage>
</organism>
<dbReference type="Pfam" id="PF13624">
    <property type="entry name" value="SurA_N_3"/>
    <property type="match status" value="1"/>
</dbReference>
<evidence type="ECO:0000256" key="5">
    <source>
        <dbReference type="ARBA" id="ARBA00022692"/>
    </source>
</evidence>
<dbReference type="SUPFAM" id="SSF109998">
    <property type="entry name" value="Triger factor/SurA peptide-binding domain-like"/>
    <property type="match status" value="1"/>
</dbReference>
<evidence type="ECO:0000256" key="11">
    <source>
        <dbReference type="ARBA" id="ARBA00038408"/>
    </source>
</evidence>
<dbReference type="GO" id="GO:0005886">
    <property type="term" value="C:plasma membrane"/>
    <property type="evidence" value="ECO:0007669"/>
    <property type="project" value="UniProtKB-SubCell"/>
</dbReference>
<dbReference type="KEGG" id="efk:P856_492"/>